<sequence length="65" mass="7474">MGVPEASGHDVHIEQLFQLLPWHNERSADSEFFYERLCKEKTEGKWSSDGRGRGQGDKLNQRLGD</sequence>
<evidence type="ECO:0000313" key="3">
    <source>
        <dbReference type="Proteomes" id="UP000053477"/>
    </source>
</evidence>
<evidence type="ECO:0000256" key="1">
    <source>
        <dbReference type="SAM" id="MobiDB-lite"/>
    </source>
</evidence>
<protein>
    <submittedName>
        <fullName evidence="2">Uncharacterized protein</fullName>
    </submittedName>
</protein>
<dbReference type="Proteomes" id="UP000053477">
    <property type="component" value="Unassembled WGS sequence"/>
</dbReference>
<dbReference type="EMBL" id="KQ085902">
    <property type="protein sequence ID" value="KLO17684.1"/>
    <property type="molecule type" value="Genomic_DNA"/>
</dbReference>
<gene>
    <name evidence="2" type="ORF">SCHPADRAFT_900429</name>
</gene>
<feature type="region of interest" description="Disordered" evidence="1">
    <location>
        <begin position="43"/>
        <end position="65"/>
    </location>
</feature>
<dbReference type="AlphaFoldDB" id="A0A0H2S0Z6"/>
<organism evidence="2 3">
    <name type="scientific">Schizopora paradoxa</name>
    <dbReference type="NCBI Taxonomy" id="27342"/>
    <lineage>
        <taxon>Eukaryota</taxon>
        <taxon>Fungi</taxon>
        <taxon>Dikarya</taxon>
        <taxon>Basidiomycota</taxon>
        <taxon>Agaricomycotina</taxon>
        <taxon>Agaricomycetes</taxon>
        <taxon>Hymenochaetales</taxon>
        <taxon>Schizoporaceae</taxon>
        <taxon>Schizopora</taxon>
    </lineage>
</organism>
<evidence type="ECO:0000313" key="2">
    <source>
        <dbReference type="EMBL" id="KLO17684.1"/>
    </source>
</evidence>
<proteinExistence type="predicted"/>
<name>A0A0H2S0Z6_9AGAM</name>
<reference evidence="2 3" key="1">
    <citation type="submission" date="2015-04" db="EMBL/GenBank/DDBJ databases">
        <title>Complete genome sequence of Schizopora paradoxa KUC8140, a cosmopolitan wood degrader in East Asia.</title>
        <authorList>
            <consortium name="DOE Joint Genome Institute"/>
            <person name="Min B."/>
            <person name="Park H."/>
            <person name="Jang Y."/>
            <person name="Kim J.-J."/>
            <person name="Kim K.H."/>
            <person name="Pangilinan J."/>
            <person name="Lipzen A."/>
            <person name="Riley R."/>
            <person name="Grigoriev I.V."/>
            <person name="Spatafora J.W."/>
            <person name="Choi I.-G."/>
        </authorList>
    </citation>
    <scope>NUCLEOTIDE SEQUENCE [LARGE SCALE GENOMIC DNA]</scope>
    <source>
        <strain evidence="2 3">KUC8140</strain>
    </source>
</reference>
<dbReference type="InParanoid" id="A0A0H2S0Z6"/>
<keyword evidence="3" id="KW-1185">Reference proteome</keyword>
<accession>A0A0H2S0Z6</accession>